<dbReference type="EMBL" id="CP000767">
    <property type="protein sequence ID" value="EAU00704.1"/>
    <property type="molecule type" value="Genomic_DNA"/>
</dbReference>
<evidence type="ECO:0000256" key="7">
    <source>
        <dbReference type="ARBA" id="ARBA00022840"/>
    </source>
</evidence>
<dbReference type="InterPro" id="IPR005467">
    <property type="entry name" value="His_kinase_dom"/>
</dbReference>
<evidence type="ECO:0000259" key="9">
    <source>
        <dbReference type="PROSITE" id="PS50109"/>
    </source>
</evidence>
<dbReference type="PANTHER" id="PTHR43065">
    <property type="entry name" value="SENSOR HISTIDINE KINASE"/>
    <property type="match status" value="1"/>
</dbReference>
<dbReference type="OrthoDB" id="9805967at2"/>
<keyword evidence="11" id="KW-1185">Reference proteome</keyword>
<dbReference type="EC" id="2.7.13.3" evidence="2"/>
<dbReference type="KEGG" id="ccv:CCV52592_0501"/>
<dbReference type="AlphaFoldDB" id="A7GXC9"/>
<dbReference type="CDD" id="cd00082">
    <property type="entry name" value="HisKA"/>
    <property type="match status" value="1"/>
</dbReference>
<dbReference type="Pfam" id="PF00512">
    <property type="entry name" value="HisKA"/>
    <property type="match status" value="1"/>
</dbReference>
<dbReference type="PANTHER" id="PTHR43065:SF10">
    <property type="entry name" value="PEROXIDE STRESS-ACTIVATED HISTIDINE KINASE MAK3"/>
    <property type="match status" value="1"/>
</dbReference>
<evidence type="ECO:0000256" key="8">
    <source>
        <dbReference type="ARBA" id="ARBA00023012"/>
    </source>
</evidence>
<evidence type="ECO:0000256" key="2">
    <source>
        <dbReference type="ARBA" id="ARBA00012438"/>
    </source>
</evidence>
<dbReference type="InterPro" id="IPR036890">
    <property type="entry name" value="HATPase_C_sf"/>
</dbReference>
<gene>
    <name evidence="10" type="primary">flgS</name>
    <name evidence="10" type="ORF">CCV52592_0501</name>
</gene>
<dbReference type="Pfam" id="PF02518">
    <property type="entry name" value="HATPase_c"/>
    <property type="match status" value="1"/>
</dbReference>
<protein>
    <recommendedName>
        <fullName evidence="2">histidine kinase</fullName>
        <ecNumber evidence="2">2.7.13.3</ecNumber>
    </recommendedName>
</protein>
<dbReference type="SUPFAM" id="SSF55874">
    <property type="entry name" value="ATPase domain of HSP90 chaperone/DNA topoisomerase II/histidine kinase"/>
    <property type="match status" value="1"/>
</dbReference>
<accession>A7GXC9</accession>
<evidence type="ECO:0000256" key="6">
    <source>
        <dbReference type="ARBA" id="ARBA00022777"/>
    </source>
</evidence>
<evidence type="ECO:0000256" key="3">
    <source>
        <dbReference type="ARBA" id="ARBA00022553"/>
    </source>
</evidence>
<keyword evidence="8" id="KW-0902">Two-component regulatory system</keyword>
<dbReference type="RefSeq" id="WP_011992039.1">
    <property type="nucleotide sequence ID" value="NC_009715.2"/>
</dbReference>
<evidence type="ECO:0000313" key="10">
    <source>
        <dbReference type="EMBL" id="EAU00704.1"/>
    </source>
</evidence>
<dbReference type="SMART" id="SM00388">
    <property type="entry name" value="HisKA"/>
    <property type="match status" value="1"/>
</dbReference>
<dbReference type="GO" id="GO:0005524">
    <property type="term" value="F:ATP binding"/>
    <property type="evidence" value="ECO:0007669"/>
    <property type="project" value="UniProtKB-KW"/>
</dbReference>
<feature type="domain" description="Histidine kinase" evidence="9">
    <location>
        <begin position="127"/>
        <end position="329"/>
    </location>
</feature>
<keyword evidence="7" id="KW-0067">ATP-binding</keyword>
<comment type="catalytic activity">
    <reaction evidence="1">
        <text>ATP + protein L-histidine = ADP + protein N-phospho-L-histidine.</text>
        <dbReference type="EC" id="2.7.13.3"/>
    </reaction>
</comment>
<evidence type="ECO:0000256" key="1">
    <source>
        <dbReference type="ARBA" id="ARBA00000085"/>
    </source>
</evidence>
<dbReference type="Gene3D" id="1.10.287.130">
    <property type="match status" value="1"/>
</dbReference>
<dbReference type="PRINTS" id="PR00344">
    <property type="entry name" value="BCTRLSENSOR"/>
</dbReference>
<proteinExistence type="predicted"/>
<dbReference type="InterPro" id="IPR003661">
    <property type="entry name" value="HisK_dim/P_dom"/>
</dbReference>
<dbReference type="SMART" id="SM00387">
    <property type="entry name" value="HATPase_c"/>
    <property type="match status" value="1"/>
</dbReference>
<dbReference type="SUPFAM" id="SSF47384">
    <property type="entry name" value="Homodimeric domain of signal transducing histidine kinase"/>
    <property type="match status" value="1"/>
</dbReference>
<dbReference type="InterPro" id="IPR003594">
    <property type="entry name" value="HATPase_dom"/>
</dbReference>
<dbReference type="Proteomes" id="UP000006380">
    <property type="component" value="Chromosome"/>
</dbReference>
<reference evidence="10" key="1">
    <citation type="submission" date="2016-07" db="EMBL/GenBank/DDBJ databases">
        <title>Comparative genomics of the Campylobacter concisus group.</title>
        <authorList>
            <person name="Miller W.G."/>
            <person name="Yee E."/>
            <person name="Chapman M.H."/>
            <person name="Huynh S."/>
            <person name="Bono J.L."/>
            <person name="On S.L.W."/>
            <person name="StLeger J."/>
            <person name="Foster G."/>
            <person name="Parker C.T."/>
        </authorList>
    </citation>
    <scope>NUCLEOTIDE SEQUENCE</scope>
    <source>
        <strain evidence="10">525.92</strain>
    </source>
</reference>
<keyword evidence="5" id="KW-0547">Nucleotide-binding</keyword>
<dbReference type="Gene3D" id="3.30.565.10">
    <property type="entry name" value="Histidine kinase-like ATPase, C-terminal domain"/>
    <property type="match status" value="1"/>
</dbReference>
<dbReference type="GO" id="GO:0000155">
    <property type="term" value="F:phosphorelay sensor kinase activity"/>
    <property type="evidence" value="ECO:0007669"/>
    <property type="project" value="InterPro"/>
</dbReference>
<keyword evidence="3" id="KW-0597">Phosphoprotein</keyword>
<dbReference type="InterPro" id="IPR004358">
    <property type="entry name" value="Sig_transdc_His_kin-like_C"/>
</dbReference>
<keyword evidence="4" id="KW-0808">Transferase</keyword>
<keyword evidence="6 10" id="KW-0418">Kinase</keyword>
<evidence type="ECO:0000313" key="11">
    <source>
        <dbReference type="Proteomes" id="UP000006380"/>
    </source>
</evidence>
<evidence type="ECO:0000256" key="5">
    <source>
        <dbReference type="ARBA" id="ARBA00022741"/>
    </source>
</evidence>
<organism evidence="10 11">
    <name type="scientific">Campylobacter curvus (strain 525.92)</name>
    <dbReference type="NCBI Taxonomy" id="360105"/>
    <lineage>
        <taxon>Bacteria</taxon>
        <taxon>Pseudomonadati</taxon>
        <taxon>Campylobacterota</taxon>
        <taxon>Epsilonproteobacteria</taxon>
        <taxon>Campylobacterales</taxon>
        <taxon>Campylobacteraceae</taxon>
        <taxon>Campylobacter</taxon>
    </lineage>
</organism>
<dbReference type="STRING" id="360105.CCV52592_0501"/>
<dbReference type="InterPro" id="IPR036097">
    <property type="entry name" value="HisK_dim/P_sf"/>
</dbReference>
<dbReference type="PROSITE" id="PS50109">
    <property type="entry name" value="HIS_KIN"/>
    <property type="match status" value="1"/>
</dbReference>
<sequence length="332" mass="37311">MSEQKDIQDGLKSLIEQTYLIEQEYKNLHASYENLQKIVKDVVDVMPTALWVLNEDGSLFLQNSQAAKKSELFKHINFSSDQEIEFRGVVYLIKIADKDGKKIVSAVDITEQKRNERLVSMGQVAAHLAHEIRNPIGSVSLLASTLLKRADAKTQPIASEIQGAIWRVERIIKATLLFTKGVHINAGVFNFLELKSECEEALRYYAYSKDIDINLGFESGFYNGDKDLLAMVFQNLLFNAIDAIEESDDESGEISLSYEKTDKEHKFYLYDSGVSIKDKGAVFEPFKTSKQKGNGLGLALCVQIIAAHKGSIEITLEPKTFCISLPIFKDKQ</sequence>
<evidence type="ECO:0000256" key="4">
    <source>
        <dbReference type="ARBA" id="ARBA00022679"/>
    </source>
</evidence>
<dbReference type="HOGENOM" id="CLU_000445_114_39_7"/>
<name>A7GXC9_CAMC5</name>